<name>A0A7R9BT06_9CRUS</name>
<feature type="non-terminal residue" evidence="1">
    <location>
        <position position="665"/>
    </location>
</feature>
<dbReference type="EMBL" id="CAJPEX010001879">
    <property type="protein sequence ID" value="CAG0920128.1"/>
    <property type="molecule type" value="Genomic_DNA"/>
</dbReference>
<sequence>MAGLDEGLMDVATGSSSSDLLGDVPDEDVNLLLGELYISERQEEPKLEERTIKFPSLASELVKTLETADLRTWKRLVELCSVVKTRIGGVTLNIGGFESLKKICCGHLTIPTPADLPVSVKGAEISEGSSNEHLEVISESSDLVDLGPSEEVERIPCIPAVVDEMAGTSKGQTGAIAGLGDEEILQFNLGLDLNEGDRPFRHWSSIFEVSKFMPDNSPTYFNNVGKSMKLTDAVFKELKSNQVKVPLPVPGTLVADFDFSTANGLCLAGLWSVGMDRCLPATFEIGLRSLIGYLNKSDPDHVGWRSVVSPILYLSRFNNHCEARIGGITLNIGGFESLKKIWCGHLTIPTPADLPVSEKGAEISEGSSNEHLEVISESSDLVDLGPSEQVERILCIPAVVDEMAGTSKDQTGAIAGLGDEEILQFNLGLDLNEGDRPFRHWSSIFEVSKFMPDNSPTYFNNVRKSMKLTDAVFKELKSNQVKVPLPVPGTLVADFNFSTANGLCPAGPWSVGMDRCLLPTYKIGLRSLIGYLTCIKKRKECPIGLVCDRNGVPVLPLTPVRAEHYVGPDERMEAGRIYQKLRSLIGYLNKSDPDHVGWRSVVSPILYLSRFSKAASWGIDGNVIPGKSPFEEHIHCGSNGPSVFCNGMESFSVSKELHGEQGDVF</sequence>
<protein>
    <submittedName>
        <fullName evidence="1">Uncharacterized protein</fullName>
    </submittedName>
</protein>
<proteinExistence type="predicted"/>
<dbReference type="Proteomes" id="UP000678499">
    <property type="component" value="Unassembled WGS sequence"/>
</dbReference>
<evidence type="ECO:0000313" key="1">
    <source>
        <dbReference type="EMBL" id="CAD7279976.1"/>
    </source>
</evidence>
<accession>A0A7R9BT06</accession>
<dbReference type="AlphaFoldDB" id="A0A7R9BT06"/>
<keyword evidence="2" id="KW-1185">Reference proteome</keyword>
<organism evidence="1">
    <name type="scientific">Notodromas monacha</name>
    <dbReference type="NCBI Taxonomy" id="399045"/>
    <lineage>
        <taxon>Eukaryota</taxon>
        <taxon>Metazoa</taxon>
        <taxon>Ecdysozoa</taxon>
        <taxon>Arthropoda</taxon>
        <taxon>Crustacea</taxon>
        <taxon>Oligostraca</taxon>
        <taxon>Ostracoda</taxon>
        <taxon>Podocopa</taxon>
        <taxon>Podocopida</taxon>
        <taxon>Cypridocopina</taxon>
        <taxon>Cypridoidea</taxon>
        <taxon>Cyprididae</taxon>
        <taxon>Notodromas</taxon>
    </lineage>
</organism>
<reference evidence="1" key="1">
    <citation type="submission" date="2020-11" db="EMBL/GenBank/DDBJ databases">
        <authorList>
            <person name="Tran Van P."/>
        </authorList>
    </citation>
    <scope>NUCLEOTIDE SEQUENCE</scope>
</reference>
<evidence type="ECO:0000313" key="2">
    <source>
        <dbReference type="Proteomes" id="UP000678499"/>
    </source>
</evidence>
<gene>
    <name evidence="1" type="ORF">NMOB1V02_LOCUS7640</name>
</gene>
<dbReference type="EMBL" id="OA883916">
    <property type="protein sequence ID" value="CAD7279976.1"/>
    <property type="molecule type" value="Genomic_DNA"/>
</dbReference>